<name>A0ABN0U9D2_9GAMM</name>
<dbReference type="Proteomes" id="UP001500657">
    <property type="component" value="Unassembled WGS sequence"/>
</dbReference>
<gene>
    <name evidence="2" type="ORF">GCM10009126_05910</name>
</gene>
<keyword evidence="3" id="KW-1185">Reference proteome</keyword>
<feature type="domain" description="HTH marR-type" evidence="1">
    <location>
        <begin position="11"/>
        <end position="143"/>
    </location>
</feature>
<dbReference type="Pfam" id="PF12802">
    <property type="entry name" value="MarR_2"/>
    <property type="match status" value="1"/>
</dbReference>
<reference evidence="2 3" key="1">
    <citation type="journal article" date="2019" name="Int. J. Syst. Evol. Microbiol.">
        <title>The Global Catalogue of Microorganisms (GCM) 10K type strain sequencing project: providing services to taxonomists for standard genome sequencing and annotation.</title>
        <authorList>
            <consortium name="The Broad Institute Genomics Platform"/>
            <consortium name="The Broad Institute Genome Sequencing Center for Infectious Disease"/>
            <person name="Wu L."/>
            <person name="Ma J."/>
        </authorList>
    </citation>
    <scope>NUCLEOTIDE SEQUENCE [LARGE SCALE GENOMIC DNA]</scope>
    <source>
        <strain evidence="2 3">JCM 16242</strain>
    </source>
</reference>
<evidence type="ECO:0000259" key="1">
    <source>
        <dbReference type="PROSITE" id="PS50995"/>
    </source>
</evidence>
<dbReference type="InterPro" id="IPR036388">
    <property type="entry name" value="WH-like_DNA-bd_sf"/>
</dbReference>
<dbReference type="Gene3D" id="1.10.10.10">
    <property type="entry name" value="Winged helix-like DNA-binding domain superfamily/Winged helix DNA-binding domain"/>
    <property type="match status" value="1"/>
</dbReference>
<organism evidence="2 3">
    <name type="scientific">Rhodanobacter caeni</name>
    <dbReference type="NCBI Taxonomy" id="657654"/>
    <lineage>
        <taxon>Bacteria</taxon>
        <taxon>Pseudomonadati</taxon>
        <taxon>Pseudomonadota</taxon>
        <taxon>Gammaproteobacteria</taxon>
        <taxon>Lysobacterales</taxon>
        <taxon>Rhodanobacteraceae</taxon>
        <taxon>Rhodanobacter</taxon>
    </lineage>
</organism>
<dbReference type="EMBL" id="BAAAFO010000001">
    <property type="protein sequence ID" value="GAA0243043.1"/>
    <property type="molecule type" value="Genomic_DNA"/>
</dbReference>
<dbReference type="InterPro" id="IPR039422">
    <property type="entry name" value="MarR/SlyA-like"/>
</dbReference>
<dbReference type="InterPro" id="IPR036390">
    <property type="entry name" value="WH_DNA-bd_sf"/>
</dbReference>
<proteinExistence type="predicted"/>
<dbReference type="RefSeq" id="WP_343879991.1">
    <property type="nucleotide sequence ID" value="NZ_BAAAFO010000001.1"/>
</dbReference>
<dbReference type="SUPFAM" id="SSF46785">
    <property type="entry name" value="Winged helix' DNA-binding domain"/>
    <property type="match status" value="1"/>
</dbReference>
<protein>
    <recommendedName>
        <fullName evidence="1">HTH marR-type domain-containing protein</fullName>
    </recommendedName>
</protein>
<dbReference type="PROSITE" id="PS50995">
    <property type="entry name" value="HTH_MARR_2"/>
    <property type="match status" value="1"/>
</dbReference>
<dbReference type="PANTHER" id="PTHR33164">
    <property type="entry name" value="TRANSCRIPTIONAL REGULATOR, MARR FAMILY"/>
    <property type="match status" value="1"/>
</dbReference>
<dbReference type="InterPro" id="IPR000835">
    <property type="entry name" value="HTH_MarR-typ"/>
</dbReference>
<comment type="caution">
    <text evidence="2">The sequence shown here is derived from an EMBL/GenBank/DDBJ whole genome shotgun (WGS) entry which is preliminary data.</text>
</comment>
<sequence length="158" mass="17015">MTPDLSVFATTRCLCLAARRAARTITREFDQALRPHGLRATQFTLLAALHLAGSKSIGELAEMLSADRTTLTRNLAVAEQRGWVSLRSDPADARSRLAAITAKGSRTLLAAMPSWNATQQRLLQDVGESAAASLHRLAGGPCVMPLPPMEETNKPPSR</sequence>
<dbReference type="SMART" id="SM00347">
    <property type="entry name" value="HTH_MARR"/>
    <property type="match status" value="1"/>
</dbReference>
<evidence type="ECO:0000313" key="2">
    <source>
        <dbReference type="EMBL" id="GAA0243043.1"/>
    </source>
</evidence>
<dbReference type="PRINTS" id="PR00598">
    <property type="entry name" value="HTHMARR"/>
</dbReference>
<dbReference type="PANTHER" id="PTHR33164:SF105">
    <property type="entry name" value="TRANSCRIPTIONAL REPRESSOR PROTEIN-RELATED"/>
    <property type="match status" value="1"/>
</dbReference>
<accession>A0ABN0U9D2</accession>
<evidence type="ECO:0000313" key="3">
    <source>
        <dbReference type="Proteomes" id="UP001500657"/>
    </source>
</evidence>